<reference evidence="1 2" key="1">
    <citation type="submission" date="2019-05" db="EMBL/GenBank/DDBJ databases">
        <title>Another draft genome of Portunus trituberculatus and its Hox gene families provides insights of decapod evolution.</title>
        <authorList>
            <person name="Jeong J.-H."/>
            <person name="Song I."/>
            <person name="Kim S."/>
            <person name="Choi T."/>
            <person name="Kim D."/>
            <person name="Ryu S."/>
            <person name="Kim W."/>
        </authorList>
    </citation>
    <scope>NUCLEOTIDE SEQUENCE [LARGE SCALE GENOMIC DNA]</scope>
    <source>
        <tissue evidence="1">Muscle</tissue>
    </source>
</reference>
<comment type="caution">
    <text evidence="1">The sequence shown here is derived from an EMBL/GenBank/DDBJ whole genome shotgun (WGS) entry which is preliminary data.</text>
</comment>
<evidence type="ECO:0000313" key="2">
    <source>
        <dbReference type="Proteomes" id="UP000324222"/>
    </source>
</evidence>
<dbReference type="EMBL" id="VSRR010028969">
    <property type="protein sequence ID" value="MPC69174.1"/>
    <property type="molecule type" value="Genomic_DNA"/>
</dbReference>
<gene>
    <name evidence="1" type="ORF">E2C01_063389</name>
</gene>
<evidence type="ECO:0000313" key="1">
    <source>
        <dbReference type="EMBL" id="MPC69174.1"/>
    </source>
</evidence>
<protein>
    <submittedName>
        <fullName evidence="1">Uncharacterized protein</fullName>
    </submittedName>
</protein>
<organism evidence="1 2">
    <name type="scientific">Portunus trituberculatus</name>
    <name type="common">Swimming crab</name>
    <name type="synonym">Neptunus trituberculatus</name>
    <dbReference type="NCBI Taxonomy" id="210409"/>
    <lineage>
        <taxon>Eukaryota</taxon>
        <taxon>Metazoa</taxon>
        <taxon>Ecdysozoa</taxon>
        <taxon>Arthropoda</taxon>
        <taxon>Crustacea</taxon>
        <taxon>Multicrustacea</taxon>
        <taxon>Malacostraca</taxon>
        <taxon>Eumalacostraca</taxon>
        <taxon>Eucarida</taxon>
        <taxon>Decapoda</taxon>
        <taxon>Pleocyemata</taxon>
        <taxon>Brachyura</taxon>
        <taxon>Eubrachyura</taxon>
        <taxon>Portunoidea</taxon>
        <taxon>Portunidae</taxon>
        <taxon>Portuninae</taxon>
        <taxon>Portunus</taxon>
    </lineage>
</organism>
<name>A0A5B7HKQ4_PORTR</name>
<sequence length="100" mass="11266">MTPQTANPTVADARKCHVRVYNMKRLAPVSPRRGNAAHEPVRLLRPPPPCILPYYRLSYHTTTNTTATASRPSHQRMVWSATPAIRTLHHNLSNSDTRVS</sequence>
<proteinExistence type="predicted"/>
<accession>A0A5B7HKQ4</accession>
<dbReference type="Proteomes" id="UP000324222">
    <property type="component" value="Unassembled WGS sequence"/>
</dbReference>
<dbReference type="AlphaFoldDB" id="A0A5B7HKQ4"/>
<keyword evidence="2" id="KW-1185">Reference proteome</keyword>